<reference evidence="1 2" key="1">
    <citation type="journal article" date="2018" name="PLoS Genet.">
        <title>Population sequencing reveals clonal diversity and ancestral inbreeding in the grapevine cultivar Chardonnay.</title>
        <authorList>
            <person name="Roach M.J."/>
            <person name="Johnson D.L."/>
            <person name="Bohlmann J."/>
            <person name="van Vuuren H.J."/>
            <person name="Jones S.J."/>
            <person name="Pretorius I.S."/>
            <person name="Schmidt S.A."/>
            <person name="Borneman A.R."/>
        </authorList>
    </citation>
    <scope>NUCLEOTIDE SEQUENCE [LARGE SCALE GENOMIC DNA]</scope>
    <source>
        <strain evidence="2">cv. Chardonnay</strain>
        <tissue evidence="1">Leaf</tissue>
    </source>
</reference>
<comment type="caution">
    <text evidence="1">The sequence shown here is derived from an EMBL/GenBank/DDBJ whole genome shotgun (WGS) entry which is preliminary data.</text>
</comment>
<dbReference type="Gene3D" id="3.60.10.10">
    <property type="entry name" value="Endonuclease/exonuclease/phosphatase"/>
    <property type="match status" value="1"/>
</dbReference>
<name>A0A438F1M6_VITVI</name>
<proteinExistence type="predicted"/>
<dbReference type="InterPro" id="IPR036691">
    <property type="entry name" value="Endo/exonu/phosph_ase_sf"/>
</dbReference>
<dbReference type="AlphaFoldDB" id="A0A438F1M6"/>
<evidence type="ECO:0008006" key="3">
    <source>
        <dbReference type="Google" id="ProtNLM"/>
    </source>
</evidence>
<dbReference type="Proteomes" id="UP000288805">
    <property type="component" value="Unassembled WGS sequence"/>
</dbReference>
<organism evidence="1 2">
    <name type="scientific">Vitis vinifera</name>
    <name type="common">Grape</name>
    <dbReference type="NCBI Taxonomy" id="29760"/>
    <lineage>
        <taxon>Eukaryota</taxon>
        <taxon>Viridiplantae</taxon>
        <taxon>Streptophyta</taxon>
        <taxon>Embryophyta</taxon>
        <taxon>Tracheophyta</taxon>
        <taxon>Spermatophyta</taxon>
        <taxon>Magnoliopsida</taxon>
        <taxon>eudicotyledons</taxon>
        <taxon>Gunneridae</taxon>
        <taxon>Pentapetalae</taxon>
        <taxon>rosids</taxon>
        <taxon>Vitales</taxon>
        <taxon>Vitaceae</taxon>
        <taxon>Viteae</taxon>
        <taxon>Vitis</taxon>
    </lineage>
</organism>
<dbReference type="EMBL" id="QGNW01001138">
    <property type="protein sequence ID" value="RVW53853.1"/>
    <property type="molecule type" value="Genomic_DNA"/>
</dbReference>
<sequence>MVLKFFIKTQKVDLVCIQETKIQDVSLGVVQSLRTGRFIEWGVVNARGASEGIVVFWDSRVLELVGMEVGVYSISCQFKNCDDGFVWFFTGVYGPTQRVVREDFWAELGAIRGVWNGLWCIGGGINVRWNNEVFGNVAIKKLEALSQVEFWDSKEVQGTLSFEEESARESSRVEFKKWAIMEETSWRHKFGRKRNTMTKVKINGVSFTEEADIREGIVQAFQSLLSKPPREWRPGVRDMRFTILHSGSIGLVGASQLQGAQLPSGRARGWLLVWLQSVREKWGGLGDFPFVVCR</sequence>
<evidence type="ECO:0000313" key="1">
    <source>
        <dbReference type="EMBL" id="RVW53853.1"/>
    </source>
</evidence>
<protein>
    <recommendedName>
        <fullName evidence="3">Endonuclease/exonuclease/phosphatase domain-containing protein</fullName>
    </recommendedName>
</protein>
<accession>A0A438F1M6</accession>
<gene>
    <name evidence="1" type="ORF">CK203_099671</name>
</gene>
<dbReference type="SUPFAM" id="SSF56219">
    <property type="entry name" value="DNase I-like"/>
    <property type="match status" value="1"/>
</dbReference>
<evidence type="ECO:0000313" key="2">
    <source>
        <dbReference type="Proteomes" id="UP000288805"/>
    </source>
</evidence>